<comment type="subcellular location">
    <subcellularLocation>
        <location evidence="1">Cell membrane</location>
        <topology evidence="1">Multi-pass membrane protein</topology>
    </subcellularLocation>
</comment>
<keyword evidence="2" id="KW-0813">Transport</keyword>
<dbReference type="InterPro" id="IPR020846">
    <property type="entry name" value="MFS_dom"/>
</dbReference>
<accession>A0AAU9C7W8</accession>
<keyword evidence="3" id="KW-1003">Cell membrane</keyword>
<dbReference type="Pfam" id="PF07690">
    <property type="entry name" value="MFS_1"/>
    <property type="match status" value="1"/>
</dbReference>
<feature type="transmembrane region" description="Helical" evidence="7">
    <location>
        <begin position="45"/>
        <end position="63"/>
    </location>
</feature>
<gene>
    <name evidence="9" type="ORF">MIN45_P0269</name>
</gene>
<evidence type="ECO:0000256" key="3">
    <source>
        <dbReference type="ARBA" id="ARBA00022475"/>
    </source>
</evidence>
<sequence>MTRTEKRAAVGLALIFALRMLGLFMILPVFALFAGELEGATPKLVGLAIGAYGFTQALLQIPFGLLSDHIGRKTVIAAGLLLFAAGSVVAAEAHDIWQVIAGRALQGSGAIAAAIMALAADLTREEQRTKVMAMIGMSIGLAFAASMVAGPVVGHWLGLSGLFWSTAALAVLGLIILVTVVPTPTVVRFHRDAEVQPARFTSVLTHADLLRLDFGILCLHAMLTATFIAVPLALKQYAGLPPLRHSYVYLPVMAASIVLMVPLVIAAEKRHKMKVVFLTAIGLIALAQLGLLRYHTELAGIVAGLLVFFTGFNLLEALLPSLISKTAPVDLKGTAMGVYSSSQFFGAFLGGALGGWVHEHYGLAAVFAACAALAGLWGLVALGMKPPRPVSSLLLHVEVSDRRQAQKLAHKLRKLPGVVEAVVVPEEGVAYLKIDKQRVNRERLEALVARFAPSSPEPQPMES</sequence>
<protein>
    <recommendedName>
        <fullName evidence="8">Major facilitator superfamily (MFS) profile domain-containing protein</fullName>
    </recommendedName>
</protein>
<dbReference type="InterPro" id="IPR050171">
    <property type="entry name" value="MFS_Transporters"/>
</dbReference>
<feature type="transmembrane region" description="Helical" evidence="7">
    <location>
        <begin position="363"/>
        <end position="384"/>
    </location>
</feature>
<dbReference type="RefSeq" id="WP_286292890.1">
    <property type="nucleotide sequence ID" value="NZ_AP024718.1"/>
</dbReference>
<feature type="transmembrane region" description="Helical" evidence="7">
    <location>
        <begin position="275"/>
        <end position="292"/>
    </location>
</feature>
<feature type="transmembrane region" description="Helical" evidence="7">
    <location>
        <begin position="246"/>
        <end position="266"/>
    </location>
</feature>
<dbReference type="PANTHER" id="PTHR23517">
    <property type="entry name" value="RESISTANCE PROTEIN MDTM, PUTATIVE-RELATED-RELATED"/>
    <property type="match status" value="1"/>
</dbReference>
<keyword evidence="10" id="KW-1185">Reference proteome</keyword>
<evidence type="ECO:0000256" key="1">
    <source>
        <dbReference type="ARBA" id="ARBA00004651"/>
    </source>
</evidence>
<feature type="transmembrane region" description="Helical" evidence="7">
    <location>
        <begin position="100"/>
        <end position="119"/>
    </location>
</feature>
<dbReference type="GO" id="GO:0005886">
    <property type="term" value="C:plasma membrane"/>
    <property type="evidence" value="ECO:0007669"/>
    <property type="project" value="UniProtKB-SubCell"/>
</dbReference>
<dbReference type="KEGG" id="meiy:MIN45_P0269"/>
<feature type="transmembrane region" description="Helical" evidence="7">
    <location>
        <begin position="162"/>
        <end position="181"/>
    </location>
</feature>
<feature type="domain" description="Major facilitator superfamily (MFS) profile" evidence="8">
    <location>
        <begin position="8"/>
        <end position="389"/>
    </location>
</feature>
<evidence type="ECO:0000256" key="7">
    <source>
        <dbReference type="SAM" id="Phobius"/>
    </source>
</evidence>
<feature type="transmembrane region" description="Helical" evidence="7">
    <location>
        <begin position="298"/>
        <end position="315"/>
    </location>
</feature>
<evidence type="ECO:0000256" key="5">
    <source>
        <dbReference type="ARBA" id="ARBA00022989"/>
    </source>
</evidence>
<organism evidence="9 10">
    <name type="scientific">Methylomarinovum tepidoasis</name>
    <dbReference type="NCBI Taxonomy" id="2840183"/>
    <lineage>
        <taxon>Bacteria</taxon>
        <taxon>Pseudomonadati</taxon>
        <taxon>Pseudomonadota</taxon>
        <taxon>Gammaproteobacteria</taxon>
        <taxon>Methylococcales</taxon>
        <taxon>Methylothermaceae</taxon>
        <taxon>Methylomarinovum</taxon>
    </lineage>
</organism>
<evidence type="ECO:0000259" key="8">
    <source>
        <dbReference type="PROSITE" id="PS50850"/>
    </source>
</evidence>
<evidence type="ECO:0000256" key="6">
    <source>
        <dbReference type="ARBA" id="ARBA00023136"/>
    </source>
</evidence>
<dbReference type="PROSITE" id="PS50850">
    <property type="entry name" value="MFS"/>
    <property type="match status" value="1"/>
</dbReference>
<dbReference type="EMBL" id="AP024718">
    <property type="protein sequence ID" value="BCX87902.1"/>
    <property type="molecule type" value="Genomic_DNA"/>
</dbReference>
<evidence type="ECO:0000313" key="9">
    <source>
        <dbReference type="EMBL" id="BCX87902.1"/>
    </source>
</evidence>
<feature type="transmembrane region" description="Helical" evidence="7">
    <location>
        <begin position="336"/>
        <end position="357"/>
    </location>
</feature>
<dbReference type="PANTHER" id="PTHR23517:SF2">
    <property type="entry name" value="MULTIDRUG RESISTANCE PROTEIN MDTH"/>
    <property type="match status" value="1"/>
</dbReference>
<reference evidence="10" key="1">
    <citation type="journal article" date="2024" name="Int. J. Syst. Evol. Microbiol.">
        <title>Methylomarinovum tepidoasis sp. nov., a moderately thermophilic methanotroph of the family Methylothermaceae isolated from a deep-sea hydrothermal field.</title>
        <authorList>
            <person name="Hirayama H."/>
            <person name="Takaki Y."/>
            <person name="Abe M."/>
            <person name="Miyazaki M."/>
            <person name="Uematsu K."/>
            <person name="Matsui Y."/>
            <person name="Takai K."/>
        </authorList>
    </citation>
    <scope>NUCLEOTIDE SEQUENCE [LARGE SCALE GENOMIC DNA]</scope>
    <source>
        <strain evidence="10">IN45</strain>
    </source>
</reference>
<proteinExistence type="predicted"/>
<dbReference type="InterPro" id="IPR036259">
    <property type="entry name" value="MFS_trans_sf"/>
</dbReference>
<dbReference type="GO" id="GO:0022857">
    <property type="term" value="F:transmembrane transporter activity"/>
    <property type="evidence" value="ECO:0007669"/>
    <property type="project" value="InterPro"/>
</dbReference>
<keyword evidence="4 7" id="KW-0812">Transmembrane</keyword>
<dbReference type="Proteomes" id="UP001321450">
    <property type="component" value="Chromosome"/>
</dbReference>
<feature type="transmembrane region" description="Helical" evidence="7">
    <location>
        <begin position="75"/>
        <end position="94"/>
    </location>
</feature>
<evidence type="ECO:0000256" key="4">
    <source>
        <dbReference type="ARBA" id="ARBA00022692"/>
    </source>
</evidence>
<dbReference type="Gene3D" id="3.30.70.100">
    <property type="match status" value="1"/>
</dbReference>
<dbReference type="Gene3D" id="1.20.1250.20">
    <property type="entry name" value="MFS general substrate transporter like domains"/>
    <property type="match status" value="1"/>
</dbReference>
<keyword evidence="5 7" id="KW-1133">Transmembrane helix</keyword>
<evidence type="ECO:0000313" key="10">
    <source>
        <dbReference type="Proteomes" id="UP001321450"/>
    </source>
</evidence>
<dbReference type="InterPro" id="IPR011701">
    <property type="entry name" value="MFS"/>
</dbReference>
<dbReference type="AlphaFoldDB" id="A0AAU9C7W8"/>
<feature type="transmembrane region" description="Helical" evidence="7">
    <location>
        <begin position="131"/>
        <end position="150"/>
    </location>
</feature>
<evidence type="ECO:0000256" key="2">
    <source>
        <dbReference type="ARBA" id="ARBA00022448"/>
    </source>
</evidence>
<keyword evidence="6 7" id="KW-0472">Membrane</keyword>
<dbReference type="Pfam" id="PF21987">
    <property type="entry name" value="YajR_YAM"/>
    <property type="match status" value="1"/>
</dbReference>
<name>A0AAU9C7W8_9GAMM</name>
<dbReference type="CDD" id="cd17472">
    <property type="entry name" value="MFS_YajR_like"/>
    <property type="match status" value="1"/>
</dbReference>
<dbReference type="InterPro" id="IPR054152">
    <property type="entry name" value="YajR_YAM"/>
</dbReference>
<feature type="transmembrane region" description="Helical" evidence="7">
    <location>
        <begin position="214"/>
        <end position="234"/>
    </location>
</feature>
<dbReference type="SUPFAM" id="SSF103473">
    <property type="entry name" value="MFS general substrate transporter"/>
    <property type="match status" value="1"/>
</dbReference>
<feature type="transmembrane region" description="Helical" evidence="7">
    <location>
        <begin position="12"/>
        <end position="33"/>
    </location>
</feature>